<dbReference type="Pfam" id="PF13491">
    <property type="entry name" value="FtsK_4TM"/>
    <property type="match status" value="1"/>
</dbReference>
<gene>
    <name evidence="8" type="primary">ftsK_1</name>
    <name evidence="8" type="ORF">clem_04220</name>
</gene>
<protein>
    <submittedName>
        <fullName evidence="8">DNA translocase FtsK</fullName>
    </submittedName>
</protein>
<dbReference type="RefSeq" id="WP_157698173.1">
    <property type="nucleotide sequence ID" value="NZ_CP016397.1"/>
</dbReference>
<dbReference type="GO" id="GO:0005886">
    <property type="term" value="C:plasma membrane"/>
    <property type="evidence" value="ECO:0007669"/>
    <property type="project" value="UniProtKB-SubCell"/>
</dbReference>
<keyword evidence="2" id="KW-1003">Cell membrane</keyword>
<evidence type="ECO:0000256" key="4">
    <source>
        <dbReference type="ARBA" id="ARBA00022989"/>
    </source>
</evidence>
<dbReference type="EMBL" id="CP016397">
    <property type="protein sequence ID" value="ASQ45402.1"/>
    <property type="molecule type" value="Genomic_DNA"/>
</dbReference>
<keyword evidence="5 6" id="KW-0472">Membrane</keyword>
<evidence type="ECO:0000256" key="1">
    <source>
        <dbReference type="ARBA" id="ARBA00004651"/>
    </source>
</evidence>
<evidence type="ECO:0000313" key="8">
    <source>
        <dbReference type="EMBL" id="ASQ45402.1"/>
    </source>
</evidence>
<keyword evidence="3 6" id="KW-0812">Transmembrane</keyword>
<evidence type="ECO:0000259" key="7">
    <source>
        <dbReference type="Pfam" id="PF13491"/>
    </source>
</evidence>
<feature type="domain" description="DNA translocase FtsK 4TM region" evidence="7">
    <location>
        <begin position="23"/>
        <end position="128"/>
    </location>
</feature>
<keyword evidence="4 6" id="KW-1133">Transmembrane helix</keyword>
<feature type="transmembrane region" description="Helical" evidence="6">
    <location>
        <begin position="29"/>
        <end position="47"/>
    </location>
</feature>
<feature type="transmembrane region" description="Helical" evidence="6">
    <location>
        <begin position="114"/>
        <end position="133"/>
    </location>
</feature>
<evidence type="ECO:0000256" key="5">
    <source>
        <dbReference type="ARBA" id="ARBA00023136"/>
    </source>
</evidence>
<organism evidence="8 9">
    <name type="scientific">Legionella clemsonensis</name>
    <dbReference type="NCBI Taxonomy" id="1867846"/>
    <lineage>
        <taxon>Bacteria</taxon>
        <taxon>Pseudomonadati</taxon>
        <taxon>Pseudomonadota</taxon>
        <taxon>Gammaproteobacteria</taxon>
        <taxon>Legionellales</taxon>
        <taxon>Legionellaceae</taxon>
        <taxon>Legionella</taxon>
    </lineage>
</organism>
<accession>A0A222P0P5</accession>
<dbReference type="KEGG" id="lcd:clem_04220"/>
<dbReference type="Proteomes" id="UP000201728">
    <property type="component" value="Chromosome"/>
</dbReference>
<proteinExistence type="predicted"/>
<reference evidence="9" key="1">
    <citation type="submission" date="2016-07" db="EMBL/GenBank/DDBJ databases">
        <authorList>
            <person name="Florea S."/>
            <person name="Webb J.S."/>
            <person name="Jaromczyk J."/>
            <person name="Schardl C.L."/>
        </authorList>
    </citation>
    <scope>NUCLEOTIDE SEQUENCE [LARGE SCALE GENOMIC DNA]</scope>
    <source>
        <strain evidence="9">CDC-D5610</strain>
    </source>
</reference>
<evidence type="ECO:0000256" key="2">
    <source>
        <dbReference type="ARBA" id="ARBA00022475"/>
    </source>
</evidence>
<dbReference type="AlphaFoldDB" id="A0A222P0P5"/>
<dbReference type="OrthoDB" id="9807790at2"/>
<feature type="transmembrane region" description="Helical" evidence="6">
    <location>
        <begin position="78"/>
        <end position="102"/>
    </location>
</feature>
<evidence type="ECO:0000313" key="9">
    <source>
        <dbReference type="Proteomes" id="UP000201728"/>
    </source>
</evidence>
<evidence type="ECO:0000256" key="6">
    <source>
        <dbReference type="SAM" id="Phobius"/>
    </source>
</evidence>
<sequence>MTKQQSNNHTGSRKQALPHFLTRRLSEGGFILVATFALFVLLSLSTYDLSDPNWSQVSKSNTEISNAGGQVGAYIADALYLVFGYFSFCIPLVFAYIAWIVLKDYRAFHTINRPAMLLRSSGFIFMMLGGGLLQV</sequence>
<comment type="subcellular location">
    <subcellularLocation>
        <location evidence="1">Cell membrane</location>
        <topology evidence="1">Multi-pass membrane protein</topology>
    </subcellularLocation>
</comment>
<name>A0A222P0P5_9GAMM</name>
<evidence type="ECO:0000256" key="3">
    <source>
        <dbReference type="ARBA" id="ARBA00022692"/>
    </source>
</evidence>
<keyword evidence="9" id="KW-1185">Reference proteome</keyword>
<dbReference type="InterPro" id="IPR025199">
    <property type="entry name" value="FtsK_4TM"/>
</dbReference>